<dbReference type="OrthoDB" id="35601at10239"/>
<dbReference type="GeneID" id="10327101"/>
<protein>
    <submittedName>
        <fullName evidence="1">Uncharacterized protein</fullName>
    </submittedName>
</protein>
<sequence length="63" mass="7256">MEGDSMIEITEQEFEDRKDYYCDKAESGTVVLVEKPDGAKILIVPQNPDDLNYDYLRNHDDAC</sequence>
<evidence type="ECO:0000313" key="1">
    <source>
        <dbReference type="EMBL" id="ADO98812.1"/>
    </source>
</evidence>
<reference evidence="1 2" key="1">
    <citation type="journal article" date="2010" name="Environ. Microbiol.">
        <title>Genomic analysis of oceanic cyanobacterial myoviruses compared with T4-like myoviruses from diverse hosts and environments.</title>
        <authorList>
            <person name="Sullivan M.B."/>
            <person name="Huang K.H."/>
            <person name="Ignacio-Espinoza J.C."/>
            <person name="Berlin A.M."/>
            <person name="Kelly L."/>
            <person name="Weigele P.R."/>
            <person name="DeFrancesco A.S."/>
            <person name="Kern S.E."/>
            <person name="Thompson L.R."/>
            <person name="Young S."/>
            <person name="Yandava C."/>
            <person name="Fu R."/>
            <person name="Krastins B."/>
            <person name="Chase M."/>
            <person name="Sarracino D."/>
            <person name="Osburne M.S."/>
            <person name="Henn M.R."/>
            <person name="Chisholm S.W."/>
        </authorList>
    </citation>
    <scope>NUCLEOTIDE SEQUENCE [LARGE SCALE GENOMIC DNA]</scope>
    <source>
        <strain evidence="1">M4-247</strain>
    </source>
</reference>
<dbReference type="KEGG" id="vg:10327101"/>
<name>E3SN19_9CAUD</name>
<keyword evidence="2" id="KW-1185">Reference proteome</keyword>
<evidence type="ECO:0000313" key="2">
    <source>
        <dbReference type="Proteomes" id="UP000006530"/>
    </source>
</evidence>
<dbReference type="RefSeq" id="YP_004322613.1">
    <property type="nucleotide sequence ID" value="NC_015280.1"/>
</dbReference>
<dbReference type="Proteomes" id="UP000006530">
    <property type="component" value="Segment"/>
</dbReference>
<gene>
    <name evidence="1" type="ORF">PHM1_188</name>
</gene>
<proteinExistence type="predicted"/>
<accession>E3SN19</accession>
<dbReference type="EMBL" id="GU071101">
    <property type="protein sequence ID" value="ADO98812.1"/>
    <property type="molecule type" value="Genomic_DNA"/>
</dbReference>
<organism evidence="1 2">
    <name type="scientific">Prochlorococcus phage P-HM1</name>
    <dbReference type="NCBI Taxonomy" id="445700"/>
    <lineage>
        <taxon>Viruses</taxon>
        <taxon>Duplodnaviria</taxon>
        <taxon>Heunggongvirae</taxon>
        <taxon>Uroviricota</taxon>
        <taxon>Caudoviricetes</taxon>
        <taxon>Eurybiavirus</taxon>
        <taxon>Eurybiavirus PHM2</taxon>
    </lineage>
</organism>